<dbReference type="AlphaFoldDB" id="K1VI33"/>
<name>K1VI33_TRIAC</name>
<dbReference type="InParanoid" id="K1VI33"/>
<keyword evidence="3" id="KW-1185">Reference proteome</keyword>
<sequence length="379" mass="41980">MSDDDTNTPSTPELTTGSTASGASDPTYDGEDWLATICFCFGECTCRALNKDQAPRDLPQAKLEPTESAHPPGWCSPPIGAPKIEAVPLAQPSKAATADVDTATAQTSLPLPVQPGQLATIIQLDSSPIDVVNQTDAARGAKCTLADAPASLEPHESLEPLSPYLSIHSSADWLYSDLLEPLHDNASMGYRLPVPGNFILPNSVAEKYLNMAAERLYYTLRYVRSYNIRVLARRYAEIETEAEGLRAKLWKLGQMLHHELQNGYSVGGGNTYTGVQSRGDRIVAKMVKLWYEVGRCDLSLALARHAGEKLCRINRFAKLIVWKEGGMTLVNPRAEWTIMDEPTLVEYSKELRWNIEWIEKEAEKLCREGMWTEVDIKLD</sequence>
<evidence type="ECO:0000313" key="3">
    <source>
        <dbReference type="Proteomes" id="UP000006757"/>
    </source>
</evidence>
<dbReference type="EMBL" id="AMBO01000381">
    <property type="protein sequence ID" value="EKC98796.1"/>
    <property type="molecule type" value="Genomic_DNA"/>
</dbReference>
<evidence type="ECO:0000256" key="1">
    <source>
        <dbReference type="SAM" id="MobiDB-lite"/>
    </source>
</evidence>
<gene>
    <name evidence="2" type="ORF">A1Q2_06899</name>
</gene>
<accession>K1VI33</accession>
<proteinExistence type="predicted"/>
<comment type="caution">
    <text evidence="2">The sequence shown here is derived from an EMBL/GenBank/DDBJ whole genome shotgun (WGS) entry which is preliminary data.</text>
</comment>
<protein>
    <submittedName>
        <fullName evidence="2">Uncharacterized protein</fullName>
    </submittedName>
</protein>
<dbReference type="Proteomes" id="UP000006757">
    <property type="component" value="Unassembled WGS sequence"/>
</dbReference>
<dbReference type="HOGENOM" id="CLU_729949_0_0_1"/>
<evidence type="ECO:0000313" key="2">
    <source>
        <dbReference type="EMBL" id="EKC98796.1"/>
    </source>
</evidence>
<reference evidence="2 3" key="1">
    <citation type="journal article" date="2012" name="Eukaryot. Cell">
        <title>Genome sequence of the Trichosporon asahii environmental strain CBS 8904.</title>
        <authorList>
            <person name="Yang R.Y."/>
            <person name="Li H.T."/>
            <person name="Zhu H."/>
            <person name="Zhou G.P."/>
            <person name="Wang M."/>
            <person name="Wang L."/>
        </authorList>
    </citation>
    <scope>NUCLEOTIDE SEQUENCE [LARGE SCALE GENOMIC DNA]</scope>
    <source>
        <strain evidence="2 3">CBS 8904</strain>
    </source>
</reference>
<feature type="compositionally biased region" description="Polar residues" evidence="1">
    <location>
        <begin position="7"/>
        <end position="24"/>
    </location>
</feature>
<feature type="region of interest" description="Disordered" evidence="1">
    <location>
        <begin position="1"/>
        <end position="27"/>
    </location>
</feature>
<organism evidence="2 3">
    <name type="scientific">Trichosporon asahii var. asahii (strain CBS 8904)</name>
    <name type="common">Yeast</name>
    <dbReference type="NCBI Taxonomy" id="1220162"/>
    <lineage>
        <taxon>Eukaryota</taxon>
        <taxon>Fungi</taxon>
        <taxon>Dikarya</taxon>
        <taxon>Basidiomycota</taxon>
        <taxon>Agaricomycotina</taxon>
        <taxon>Tremellomycetes</taxon>
        <taxon>Trichosporonales</taxon>
        <taxon>Trichosporonaceae</taxon>
        <taxon>Trichosporon</taxon>
    </lineage>
</organism>